<feature type="active site" description="Proton donor/acceptor" evidence="2">
    <location>
        <position position="85"/>
    </location>
</feature>
<dbReference type="GO" id="GO:0045820">
    <property type="term" value="P:negative regulation of glycolytic process"/>
    <property type="evidence" value="ECO:0007669"/>
    <property type="project" value="TreeGrafter"/>
</dbReference>
<sequence>MRLLLIRHGETVDNVANVYAGVTDSALTNHGVLQANRLGTHLAASKVSHIFSSDLQRAIKTAEAIRVAQDNVSSFEVTKLELLREQDFGHYEKKAFHERFKDSNKTSKEVHSEAHRMDSGFKDVESKESMKRRMETFVNEHLIHLLYMDEDNLNDHTIAIVAHGIILNHLWRVILRRFNPKNVSISPDAPRPERGLEYLGGWSNTGYLDLDIKPIQEVSPSKVGSVPSVLDNQSKVQGTVKLPNHAVDRVEATMSLIIKSVNNMDHLKGLKKTRGGLGSLKHDSTQRTMDSFFKKRKLG</sequence>
<evidence type="ECO:0000313" key="5">
    <source>
        <dbReference type="Proteomes" id="UP000297527"/>
    </source>
</evidence>
<dbReference type="Gene3D" id="3.40.50.1240">
    <property type="entry name" value="Phosphoglycerate mutase-like"/>
    <property type="match status" value="1"/>
</dbReference>
<organism evidence="4 5">
    <name type="scientific">Botryotinia convoluta</name>
    <dbReference type="NCBI Taxonomy" id="54673"/>
    <lineage>
        <taxon>Eukaryota</taxon>
        <taxon>Fungi</taxon>
        <taxon>Dikarya</taxon>
        <taxon>Ascomycota</taxon>
        <taxon>Pezizomycotina</taxon>
        <taxon>Leotiomycetes</taxon>
        <taxon>Helotiales</taxon>
        <taxon>Sclerotiniaceae</taxon>
        <taxon>Botryotinia</taxon>
    </lineage>
</organism>
<name>A0A4Z1IFN0_9HELO</name>
<feature type="binding site" evidence="3">
    <location>
        <position position="57"/>
    </location>
    <ligand>
        <name>substrate</name>
    </ligand>
</feature>
<dbReference type="PROSITE" id="PS00175">
    <property type="entry name" value="PG_MUTASE"/>
    <property type="match status" value="1"/>
</dbReference>
<dbReference type="InterPro" id="IPR013078">
    <property type="entry name" value="His_Pase_superF_clade-1"/>
</dbReference>
<evidence type="ECO:0000313" key="4">
    <source>
        <dbReference type="EMBL" id="TGO58432.1"/>
    </source>
</evidence>
<protein>
    <recommendedName>
        <fullName evidence="6">Phosphoglycerate mutase-like protein</fullName>
    </recommendedName>
</protein>
<comment type="caution">
    <text evidence="4">The sequence shown here is derived from an EMBL/GenBank/DDBJ whole genome shotgun (WGS) entry which is preliminary data.</text>
</comment>
<dbReference type="GO" id="GO:0005829">
    <property type="term" value="C:cytosol"/>
    <property type="evidence" value="ECO:0007669"/>
    <property type="project" value="TreeGrafter"/>
</dbReference>
<evidence type="ECO:0000256" key="3">
    <source>
        <dbReference type="PIRSR" id="PIRSR613078-2"/>
    </source>
</evidence>
<dbReference type="InterPro" id="IPR029033">
    <property type="entry name" value="His_PPase_superfam"/>
</dbReference>
<dbReference type="GO" id="GO:0043456">
    <property type="term" value="P:regulation of pentose-phosphate shunt"/>
    <property type="evidence" value="ECO:0007669"/>
    <property type="project" value="TreeGrafter"/>
</dbReference>
<keyword evidence="1" id="KW-0378">Hydrolase</keyword>
<dbReference type="SMART" id="SM00855">
    <property type="entry name" value="PGAM"/>
    <property type="match status" value="1"/>
</dbReference>
<dbReference type="OrthoDB" id="354304at2759"/>
<feature type="active site" description="Tele-phosphohistidine intermediate" evidence="2">
    <location>
        <position position="8"/>
    </location>
</feature>
<dbReference type="CDD" id="cd07067">
    <property type="entry name" value="HP_PGM_like"/>
    <property type="match status" value="1"/>
</dbReference>
<dbReference type="InterPro" id="IPR051695">
    <property type="entry name" value="Phosphoglycerate_Mutase"/>
</dbReference>
<gene>
    <name evidence="4" type="ORF">BCON_0055g00350</name>
</gene>
<dbReference type="Proteomes" id="UP000297527">
    <property type="component" value="Unassembled WGS sequence"/>
</dbReference>
<evidence type="ECO:0008006" key="6">
    <source>
        <dbReference type="Google" id="ProtNLM"/>
    </source>
</evidence>
<keyword evidence="5" id="KW-1185">Reference proteome</keyword>
<accession>A0A4Z1IFN0</accession>
<dbReference type="InterPro" id="IPR001345">
    <property type="entry name" value="PG/BPGM_mutase_AS"/>
</dbReference>
<feature type="binding site" evidence="3">
    <location>
        <begin position="7"/>
        <end position="14"/>
    </location>
    <ligand>
        <name>substrate</name>
    </ligand>
</feature>
<dbReference type="SUPFAM" id="SSF53254">
    <property type="entry name" value="Phosphoglycerate mutase-like"/>
    <property type="match status" value="1"/>
</dbReference>
<reference evidence="4 5" key="1">
    <citation type="submission" date="2017-12" db="EMBL/GenBank/DDBJ databases">
        <title>Comparative genomics of Botrytis spp.</title>
        <authorList>
            <person name="Valero-Jimenez C.A."/>
            <person name="Tapia P."/>
            <person name="Veloso J."/>
            <person name="Silva-Moreno E."/>
            <person name="Staats M."/>
            <person name="Valdes J.H."/>
            <person name="Van Kan J.A.L."/>
        </authorList>
    </citation>
    <scope>NUCLEOTIDE SEQUENCE [LARGE SCALE GENOMIC DNA]</scope>
    <source>
        <strain evidence="4 5">MUCL11595</strain>
    </source>
</reference>
<evidence type="ECO:0000256" key="2">
    <source>
        <dbReference type="PIRSR" id="PIRSR613078-1"/>
    </source>
</evidence>
<dbReference type="EMBL" id="PQXN01000055">
    <property type="protein sequence ID" value="TGO58432.1"/>
    <property type="molecule type" value="Genomic_DNA"/>
</dbReference>
<dbReference type="Pfam" id="PF00300">
    <property type="entry name" value="His_Phos_1"/>
    <property type="match status" value="1"/>
</dbReference>
<dbReference type="GO" id="GO:0004331">
    <property type="term" value="F:fructose-2,6-bisphosphate 2-phosphatase activity"/>
    <property type="evidence" value="ECO:0007669"/>
    <property type="project" value="TreeGrafter"/>
</dbReference>
<dbReference type="AlphaFoldDB" id="A0A4Z1IFN0"/>
<dbReference type="PANTHER" id="PTHR46517">
    <property type="entry name" value="FRUCTOSE-2,6-BISPHOSPHATASE TIGAR"/>
    <property type="match status" value="1"/>
</dbReference>
<dbReference type="PANTHER" id="PTHR46517:SF1">
    <property type="entry name" value="FRUCTOSE-2,6-BISPHOSPHATASE TIGAR"/>
    <property type="match status" value="1"/>
</dbReference>
<evidence type="ECO:0000256" key="1">
    <source>
        <dbReference type="ARBA" id="ARBA00022801"/>
    </source>
</evidence>
<proteinExistence type="predicted"/>